<accession>A0A161YLM9</accession>
<organism evidence="1 2">
    <name type="scientific">Clostridium magnum DSM 2767</name>
    <dbReference type="NCBI Taxonomy" id="1121326"/>
    <lineage>
        <taxon>Bacteria</taxon>
        <taxon>Bacillati</taxon>
        <taxon>Bacillota</taxon>
        <taxon>Clostridia</taxon>
        <taxon>Eubacteriales</taxon>
        <taxon>Clostridiaceae</taxon>
        <taxon>Clostridium</taxon>
    </lineage>
</organism>
<dbReference type="OrthoDB" id="2351239at2"/>
<keyword evidence="2" id="KW-1185">Reference proteome</keyword>
<dbReference type="PANTHER" id="PTHR40053:SF1">
    <property type="entry name" value="SPORULATION-CONTROL PROTEIN SPO0M"/>
    <property type="match status" value="1"/>
</dbReference>
<dbReference type="Pfam" id="PF07070">
    <property type="entry name" value="Spo0M"/>
    <property type="match status" value="1"/>
</dbReference>
<dbReference type="EMBL" id="LWAE01000003">
    <property type="protein sequence ID" value="KZL91512.1"/>
    <property type="molecule type" value="Genomic_DNA"/>
</dbReference>
<dbReference type="PANTHER" id="PTHR40053">
    <property type="entry name" value="SPORULATION-CONTROL PROTEIN SPO0M"/>
    <property type="match status" value="1"/>
</dbReference>
<dbReference type="RefSeq" id="WP_066624339.1">
    <property type="nucleotide sequence ID" value="NZ_FQXL01000005.1"/>
</dbReference>
<reference evidence="1 2" key="1">
    <citation type="submission" date="2016-04" db="EMBL/GenBank/DDBJ databases">
        <title>Genome sequence of Clostridium magnum DSM 2767.</title>
        <authorList>
            <person name="Poehlein A."/>
            <person name="Uhlig R."/>
            <person name="Fischer R."/>
            <person name="Bahl H."/>
            <person name="Daniel R."/>
        </authorList>
    </citation>
    <scope>NUCLEOTIDE SEQUENCE [LARGE SCALE GENOMIC DNA]</scope>
    <source>
        <strain evidence="1 2">DSM 2767</strain>
    </source>
</reference>
<comment type="caution">
    <text evidence="1">The sequence shown here is derived from an EMBL/GenBank/DDBJ whole genome shotgun (WGS) entry which is preliminary data.</text>
</comment>
<evidence type="ECO:0000313" key="2">
    <source>
        <dbReference type="Proteomes" id="UP000076603"/>
    </source>
</evidence>
<dbReference type="STRING" id="1121326.CLMAG_32710"/>
<dbReference type="Proteomes" id="UP000076603">
    <property type="component" value="Unassembled WGS sequence"/>
</dbReference>
<dbReference type="InterPro" id="IPR009776">
    <property type="entry name" value="Spore_0_M"/>
</dbReference>
<sequence length="258" mass="29001">MGLFRKILSSVGVGGAEVNTVLSQSTVRIGEDIQGVVNIIGGSVEQNINRVEVELKTEYTKEVDDRKERHTATLEKLIVGRDILVNPNEKKQIPFTFRVPDHTPISMNQRNVWVETELEIPLAIDPEDRDYVNIKPSHTMEVILDAMINVLGFRLREVECKSGYIIGGQGGFLQEFEFVPQSAFRGALDEVEITFLPDVEGINLFIQVDRRVRGFSSFIQEAVGLDESYIRLTITNYDASQGSSYVAQILENTINSYC</sequence>
<name>A0A161YLM9_9CLOT</name>
<dbReference type="AlphaFoldDB" id="A0A161YLM9"/>
<proteinExistence type="predicted"/>
<evidence type="ECO:0000313" key="1">
    <source>
        <dbReference type="EMBL" id="KZL91512.1"/>
    </source>
</evidence>
<gene>
    <name evidence="1" type="primary">spo0M</name>
    <name evidence="1" type="ORF">CLMAG_32710</name>
</gene>
<dbReference type="PATRIC" id="fig|1121326.3.peg.3303"/>
<protein>
    <submittedName>
        <fullName evidence="1">Sporulation-control protein spo0M</fullName>
    </submittedName>
</protein>